<dbReference type="PANTHER" id="PTHR44085">
    <property type="entry name" value="SEPIAPTERIN REDUCTASE"/>
    <property type="match status" value="1"/>
</dbReference>
<evidence type="ECO:0000313" key="6">
    <source>
        <dbReference type="EMBL" id="MFC5712606.1"/>
    </source>
</evidence>
<dbReference type="Pfam" id="PF00106">
    <property type="entry name" value="adh_short"/>
    <property type="match status" value="1"/>
</dbReference>
<dbReference type="EMBL" id="JBHSOZ010000003">
    <property type="protein sequence ID" value="MFC5712606.1"/>
    <property type="molecule type" value="Genomic_DNA"/>
</dbReference>
<protein>
    <submittedName>
        <fullName evidence="6">(S)-benzoin forming benzil reductase</fullName>
        <ecNumber evidence="6">1.1.1.320</ecNumber>
    </submittedName>
</protein>
<evidence type="ECO:0000256" key="5">
    <source>
        <dbReference type="ARBA" id="ARBA00023002"/>
    </source>
</evidence>
<dbReference type="InterPro" id="IPR051721">
    <property type="entry name" value="Biopterin_syn/organic_redct"/>
</dbReference>
<sequence length="252" mass="27473">MKHIIITGASKGIGQAVASRFLKPGHHLFLISRTKSTAIVEEAKGTGAAVDFFSADLSDTTQTEQVMEAVFQVISPEESNEIILINNAGMIDPVSPAEDTKPADIAKNIQVNLTAPMILTSQFIKHSKEFEANKKVVNISSGAGKQPIYGWTAYCSAKAGLDLYTQTAALEQEEQGNNPVQIYSFAPGIVDTSMQEAIRSRTKEEFKEVEQFRAYKEKGQLLPPEKAAEALENLLNDPSLKNGSLLDITQFL</sequence>
<dbReference type="PRINTS" id="PR00081">
    <property type="entry name" value="GDHRDH"/>
</dbReference>
<reference evidence="7" key="1">
    <citation type="journal article" date="2019" name="Int. J. Syst. Evol. Microbiol.">
        <title>The Global Catalogue of Microorganisms (GCM) 10K type strain sequencing project: providing services to taxonomists for standard genome sequencing and annotation.</title>
        <authorList>
            <consortium name="The Broad Institute Genomics Platform"/>
            <consortium name="The Broad Institute Genome Sequencing Center for Infectious Disease"/>
            <person name="Wu L."/>
            <person name="Ma J."/>
        </authorList>
    </citation>
    <scope>NUCLEOTIDE SEQUENCE [LARGE SCALE GENOMIC DNA]</scope>
    <source>
        <strain evidence="7">CECT 7184</strain>
    </source>
</reference>
<keyword evidence="5 6" id="KW-0560">Oxidoreductase</keyword>
<evidence type="ECO:0000256" key="2">
    <source>
        <dbReference type="ARBA" id="ARBA00006484"/>
    </source>
</evidence>
<dbReference type="InterPro" id="IPR036291">
    <property type="entry name" value="NAD(P)-bd_dom_sf"/>
</dbReference>
<keyword evidence="3" id="KW-0963">Cytoplasm</keyword>
<comment type="caution">
    <text evidence="6">The sequence shown here is derived from an EMBL/GenBank/DDBJ whole genome shotgun (WGS) entry which is preliminary data.</text>
</comment>
<dbReference type="InterPro" id="IPR002347">
    <property type="entry name" value="SDR_fam"/>
</dbReference>
<dbReference type="CDD" id="cd05367">
    <property type="entry name" value="SPR-like_SDR_c"/>
    <property type="match status" value="1"/>
</dbReference>
<dbReference type="PANTHER" id="PTHR44085:SF2">
    <property type="entry name" value="SEPIAPTERIN REDUCTASE"/>
    <property type="match status" value="1"/>
</dbReference>
<proteinExistence type="inferred from homology"/>
<dbReference type="EC" id="1.1.1.320" evidence="6"/>
<dbReference type="SUPFAM" id="SSF51735">
    <property type="entry name" value="NAD(P)-binding Rossmann-fold domains"/>
    <property type="match status" value="1"/>
</dbReference>
<keyword evidence="4" id="KW-0521">NADP</keyword>
<keyword evidence="7" id="KW-1185">Reference proteome</keyword>
<accession>A0ABW0YKE7</accession>
<comment type="subcellular location">
    <subcellularLocation>
        <location evidence="1">Cytoplasm</location>
    </subcellularLocation>
</comment>
<name>A0ABW0YKE7_9BACI</name>
<gene>
    <name evidence="6" type="ORF">ACFPU1_07420</name>
</gene>
<dbReference type="Gene3D" id="3.40.50.720">
    <property type="entry name" value="NAD(P)-binding Rossmann-like Domain"/>
    <property type="match status" value="1"/>
</dbReference>
<comment type="similarity">
    <text evidence="2">Belongs to the short-chain dehydrogenases/reductases (SDR) family.</text>
</comment>
<dbReference type="Proteomes" id="UP001596142">
    <property type="component" value="Unassembled WGS sequence"/>
</dbReference>
<dbReference type="RefSeq" id="WP_385939802.1">
    <property type="nucleotide sequence ID" value="NZ_JBHSOZ010000003.1"/>
</dbReference>
<dbReference type="NCBIfam" id="NF005381">
    <property type="entry name" value="PRK06924.1"/>
    <property type="match status" value="1"/>
</dbReference>
<evidence type="ECO:0000313" key="7">
    <source>
        <dbReference type="Proteomes" id="UP001596142"/>
    </source>
</evidence>
<evidence type="ECO:0000256" key="3">
    <source>
        <dbReference type="ARBA" id="ARBA00022490"/>
    </source>
</evidence>
<dbReference type="InterPro" id="IPR020904">
    <property type="entry name" value="Sc_DH/Rdtase_CS"/>
</dbReference>
<evidence type="ECO:0000256" key="4">
    <source>
        <dbReference type="ARBA" id="ARBA00022857"/>
    </source>
</evidence>
<evidence type="ECO:0000256" key="1">
    <source>
        <dbReference type="ARBA" id="ARBA00004496"/>
    </source>
</evidence>
<dbReference type="GO" id="GO:0016491">
    <property type="term" value="F:oxidoreductase activity"/>
    <property type="evidence" value="ECO:0007669"/>
    <property type="project" value="UniProtKB-KW"/>
</dbReference>
<dbReference type="PROSITE" id="PS00061">
    <property type="entry name" value="ADH_SHORT"/>
    <property type="match status" value="1"/>
</dbReference>
<organism evidence="6 7">
    <name type="scientific">Thalassorhabdus alkalitolerans</name>
    <dbReference type="NCBI Taxonomy" id="2282697"/>
    <lineage>
        <taxon>Bacteria</taxon>
        <taxon>Bacillati</taxon>
        <taxon>Bacillota</taxon>
        <taxon>Bacilli</taxon>
        <taxon>Bacillales</taxon>
        <taxon>Bacillaceae</taxon>
        <taxon>Thalassorhabdus</taxon>
    </lineage>
</organism>